<evidence type="ECO:0000313" key="4">
    <source>
        <dbReference type="EMBL" id="AKA77934.1"/>
    </source>
</evidence>
<dbReference type="EMBL" id="CP033237">
    <property type="protein sequence ID" value="AZF72291.1"/>
    <property type="molecule type" value="Genomic_DNA"/>
</dbReference>
<dbReference type="KEGG" id="ssoa:SULA_0089"/>
<reference evidence="13" key="2">
    <citation type="submission" date="2016-04" db="EMBL/GenBank/DDBJ databases">
        <authorList>
            <person name="Evans L.H."/>
            <person name="Alamgir A."/>
            <person name="Owens N."/>
            <person name="Weber N.D."/>
            <person name="Virtaneva K."/>
            <person name="Barbian K."/>
            <person name="Babar A."/>
            <person name="Rosenke K."/>
        </authorList>
    </citation>
    <scope>NUCLEOTIDE SEQUENCE</scope>
    <source>
        <strain evidence="13">P1</strain>
    </source>
</reference>
<dbReference type="Proteomes" id="UP000076770">
    <property type="component" value="Chromosome i"/>
</dbReference>
<dbReference type="Proteomes" id="UP000282269">
    <property type="component" value="Chromosome"/>
</dbReference>
<dbReference type="OMA" id="QEYLLMW"/>
<dbReference type="EMBL" id="CP033238">
    <property type="protein sequence ID" value="AZF74911.1"/>
    <property type="molecule type" value="Genomic_DNA"/>
</dbReference>
<dbReference type="Proteomes" id="UP000273194">
    <property type="component" value="Chromosome"/>
</dbReference>
<dbReference type="EMBL" id="LT549890">
    <property type="protein sequence ID" value="SAI85969.1"/>
    <property type="molecule type" value="Genomic_DNA"/>
</dbReference>
<evidence type="ECO:0000313" key="11">
    <source>
        <dbReference type="EMBL" id="AZF82732.1"/>
    </source>
</evidence>
<dbReference type="KEGG" id="ssof:SULC_0089"/>
<evidence type="ECO:0000313" key="8">
    <source>
        <dbReference type="EMBL" id="AZF74911.1"/>
    </source>
</evidence>
<evidence type="ECO:0000313" key="6">
    <source>
        <dbReference type="EMBL" id="AZF69671.1"/>
    </source>
</evidence>
<reference evidence="17" key="3">
    <citation type="submission" date="2016-04" db="EMBL/GenBank/DDBJ databases">
        <authorList>
            <person name="Shah S.A."/>
            <person name="Garrett R.A."/>
        </authorList>
    </citation>
    <scope>NUCLEOTIDE SEQUENCE [LARGE SCALE GENOMIC DNA]</scope>
    <source>
        <strain evidence="17">ATCC 35091 / DSM 1616 / JCM 8930 / NBRC 15331 / P1</strain>
    </source>
</reference>
<dbReference type="Proteomes" id="UP000273443">
    <property type="component" value="Chromosome"/>
</dbReference>
<dbReference type="EMBL" id="CP033240">
    <property type="protein sequence ID" value="AZF80125.1"/>
    <property type="molecule type" value="Genomic_DNA"/>
</dbReference>
<protein>
    <submittedName>
        <fullName evidence="2 12">ATPase</fullName>
    </submittedName>
</protein>
<evidence type="ECO:0000313" key="17">
    <source>
        <dbReference type="Proteomes" id="UP000076770"/>
    </source>
</evidence>
<dbReference type="SUPFAM" id="SSF52540">
    <property type="entry name" value="P-loop containing nucleoside triphosphate hydrolases"/>
    <property type="match status" value="1"/>
</dbReference>
<dbReference type="GeneID" id="1453766"/>
<reference evidence="2" key="5">
    <citation type="submission" date="2018-10" db="EMBL/GenBank/DDBJ databases">
        <authorList>
            <person name="McCarthy S."/>
            <person name="Gradnigo J."/>
            <person name="Johnson T."/>
            <person name="Payne S."/>
            <person name="Lipzen A."/>
            <person name="Schackwitz W."/>
            <person name="Martin J."/>
            <person name="Moriyama E."/>
            <person name="Blum P."/>
        </authorList>
    </citation>
    <scope>NUCLEOTIDE SEQUENCE</scope>
    <source>
        <strain evidence="2">SARC-B</strain>
        <strain evidence="3">SARC-C</strain>
        <strain evidence="4">SULA</strain>
    </source>
</reference>
<dbReference type="Proteomes" id="UP000278715">
    <property type="component" value="Chromosome"/>
</dbReference>
<evidence type="ECO:0000259" key="1">
    <source>
        <dbReference type="Pfam" id="PF13175"/>
    </source>
</evidence>
<dbReference type="PATRIC" id="fig|2287.6.peg.92"/>
<dbReference type="EMBL" id="CP050869">
    <property type="protein sequence ID" value="QPG49557.1"/>
    <property type="molecule type" value="Genomic_DNA"/>
</dbReference>
<evidence type="ECO:0000313" key="5">
    <source>
        <dbReference type="EMBL" id="AZF67051.1"/>
    </source>
</evidence>
<dbReference type="PANTHER" id="PTHR43581">
    <property type="entry name" value="ATP/GTP PHOSPHATASE"/>
    <property type="match status" value="1"/>
</dbReference>
<feature type="domain" description="Endonuclease GajA/Old nuclease/RecF-like AAA" evidence="1">
    <location>
        <begin position="154"/>
        <end position="285"/>
    </location>
</feature>
<dbReference type="KEGG" id="ssol:SULB_0090"/>
<dbReference type="Proteomes" id="UP000269431">
    <property type="component" value="Chromosome"/>
</dbReference>
<evidence type="ECO:0000313" key="14">
    <source>
        <dbReference type="Proteomes" id="UP000033057"/>
    </source>
</evidence>
<evidence type="ECO:0000313" key="25">
    <source>
        <dbReference type="Proteomes" id="UP000594632"/>
    </source>
</evidence>
<name>A0A0E3JSM8_SACSO</name>
<dbReference type="AlphaFoldDB" id="A0A0E3JSM8"/>
<dbReference type="Proteomes" id="UP000033085">
    <property type="component" value="Chromosome"/>
</dbReference>
<dbReference type="Gene3D" id="3.40.50.300">
    <property type="entry name" value="P-loop containing nucleotide triphosphate hydrolases"/>
    <property type="match status" value="1"/>
</dbReference>
<evidence type="ECO:0000313" key="15">
    <source>
        <dbReference type="Proteomes" id="UP000033085"/>
    </source>
</evidence>
<dbReference type="Proteomes" id="UP000267993">
    <property type="component" value="Chromosome"/>
</dbReference>
<evidence type="ECO:0000313" key="7">
    <source>
        <dbReference type="EMBL" id="AZF72291.1"/>
    </source>
</evidence>
<dbReference type="PANTHER" id="PTHR43581:SF4">
    <property type="entry name" value="ATP_GTP PHOSPHATASE"/>
    <property type="match status" value="1"/>
</dbReference>
<sequence>MRITEFYVSNFRSLSEVNLKDLGGFNIVVGYNGYGKTNLLSSIFLFVKNLSAGIEKRSIEDRNQEFILLWQGYDVSKPIMIGGKVEFSPEESNKIVGKNQKITLEIINKMRYNNKFVEWNLDTLYINGSPPGEDDLKVAKKLAEYASQAIEYVPIFDQTYFDETLKRMTEMNKSPINLRKYWYDFVNLVAATIPEVKGMEFWDGRRLVLNVYNLPIYIDLAASGFQRVILMLFIIWLSGNKILLIEEPEVNMHPTLQAKIMKLIKNWTDNNILQSFLTTHSPYIVEMAADSYVVMRRVNGNSTAITVKPTPDLRGTISLLNASLSNILFSRIIILTSELAEPSVIVNWLKRLNINVEDNGISIYKVSSDLELQHWLKLKNMLNLDVIFLGLCDKLDMSLKDYCVPLSREVENFYSKQALLEVLRRLGIYPDEKEIRDLGKEENLRWIINVLRKRGIEYEKLRMSIGELITDVDSIEIPKEIEILANKIKSLQATL</sequence>
<dbReference type="EMBL" id="CP011057">
    <property type="protein sequence ID" value="AKA77934.1"/>
    <property type="molecule type" value="Genomic_DNA"/>
</dbReference>
<evidence type="ECO:0000313" key="19">
    <source>
        <dbReference type="Proteomes" id="UP000269431"/>
    </source>
</evidence>
<dbReference type="InterPro" id="IPR041685">
    <property type="entry name" value="AAA_GajA/Old/RecF-like"/>
</dbReference>
<evidence type="ECO:0000313" key="2">
    <source>
        <dbReference type="EMBL" id="AKA72542.1"/>
    </source>
</evidence>
<reference evidence="18 19" key="4">
    <citation type="journal article" date="2018" name="Proc. Natl. Acad. Sci. U.S.A.">
        <title>Nonmutational mechanism of inheritance in the Archaeon Sulfolobus solfataricus.</title>
        <authorList>
            <person name="Payne S."/>
            <person name="McCarthy S."/>
            <person name="Johnson T."/>
            <person name="North E."/>
            <person name="Blum P."/>
        </authorList>
    </citation>
    <scope>NUCLEOTIDE SEQUENCE [LARGE SCALE GENOMIC DNA]</scope>
    <source>
        <strain evidence="6 18">SARC-H</strain>
        <strain evidence="7 22">SARC-I</strain>
        <strain evidence="9 23">SARC-N</strain>
        <strain evidence="10 24">SARC-O</strain>
        <strain evidence="11 19">SUL120</strain>
        <strain evidence="5 20">SULG</strain>
        <strain evidence="8 21">SULM</strain>
    </source>
</reference>
<dbReference type="Pfam" id="PF13175">
    <property type="entry name" value="AAA_15"/>
    <property type="match status" value="2"/>
</dbReference>
<evidence type="ECO:0000313" key="12">
    <source>
        <dbReference type="EMBL" id="QPG49557.1"/>
    </source>
</evidence>
<evidence type="ECO:0000313" key="24">
    <source>
        <dbReference type="Proteomes" id="UP000282269"/>
    </source>
</evidence>
<dbReference type="EMBL" id="CP033235">
    <property type="protein sequence ID" value="AZF67051.1"/>
    <property type="molecule type" value="Genomic_DNA"/>
</dbReference>
<evidence type="ECO:0000313" key="3">
    <source>
        <dbReference type="EMBL" id="AKA75241.1"/>
    </source>
</evidence>
<evidence type="ECO:0000313" key="23">
    <source>
        <dbReference type="Proteomes" id="UP000278715"/>
    </source>
</evidence>
<gene>
    <name evidence="12" type="ORF">HFC64_06775</name>
    <name evidence="13" type="ORF">SSOP1_2415</name>
    <name evidence="4" type="ORF">SULA_0089</name>
    <name evidence="2" type="ORF">SULB_0090</name>
    <name evidence="3" type="ORF">SULC_0089</name>
    <name evidence="5" type="ORF">SULG_00450</name>
    <name evidence="6" type="ORF">SULH_00450</name>
    <name evidence="7" type="ORF">SULI_00450</name>
    <name evidence="8" type="ORF">SULM_00450</name>
    <name evidence="9" type="ORF">SULN_00450</name>
    <name evidence="10" type="ORF">SULO_00450</name>
    <name evidence="11" type="ORF">SULZ_00450</name>
</gene>
<dbReference type="InterPro" id="IPR051396">
    <property type="entry name" value="Bact_Antivir_Def_Nuclease"/>
</dbReference>
<dbReference type="EMBL" id="CP033239">
    <property type="protein sequence ID" value="AZF77518.1"/>
    <property type="molecule type" value="Genomic_DNA"/>
</dbReference>
<evidence type="ECO:0000313" key="22">
    <source>
        <dbReference type="Proteomes" id="UP000275843"/>
    </source>
</evidence>
<dbReference type="GeneID" id="44128008"/>
<evidence type="ECO:0000313" key="20">
    <source>
        <dbReference type="Proteomes" id="UP000273194"/>
    </source>
</evidence>
<dbReference type="EMBL" id="CP033236">
    <property type="protein sequence ID" value="AZF69671.1"/>
    <property type="molecule type" value="Genomic_DNA"/>
</dbReference>
<proteinExistence type="predicted"/>
<dbReference type="Proteomes" id="UP000275843">
    <property type="component" value="Chromosome"/>
</dbReference>
<dbReference type="RefSeq" id="WP_009991842.1">
    <property type="nucleotide sequence ID" value="NZ_CP011055.2"/>
</dbReference>
<evidence type="ECO:0000313" key="21">
    <source>
        <dbReference type="Proteomes" id="UP000273443"/>
    </source>
</evidence>
<reference evidence="14 15" key="1">
    <citation type="journal article" date="2015" name="Genome Announc.">
        <title>Complete Genome Sequence of Sulfolobus solfataricus Strain 98/2 and Evolved Derivatives.</title>
        <authorList>
            <person name="McCarthy S."/>
            <person name="Gradnigo J."/>
            <person name="Johnson T."/>
            <person name="Payne S."/>
            <person name="Lipzen A."/>
            <person name="Martin J."/>
            <person name="Schackwitz W."/>
            <person name="Moriyama E."/>
            <person name="Blum P."/>
        </authorList>
    </citation>
    <scope>NUCLEOTIDE SEQUENCE [LARGE SCALE GENOMIC DNA]</scope>
    <source>
        <strain evidence="14">98/2 SULC</strain>
        <strain evidence="2">SARC-B</strain>
        <strain evidence="3">SARC-C</strain>
        <strain evidence="4 16">SULA</strain>
        <strain evidence="15">SULB</strain>
    </source>
</reference>
<organism evidence="2 15">
    <name type="scientific">Saccharolobus solfataricus</name>
    <name type="common">Sulfolobus solfataricus</name>
    <dbReference type="NCBI Taxonomy" id="2287"/>
    <lineage>
        <taxon>Archaea</taxon>
        <taxon>Thermoproteota</taxon>
        <taxon>Thermoprotei</taxon>
        <taxon>Sulfolobales</taxon>
        <taxon>Sulfolobaceae</taxon>
        <taxon>Saccharolobus</taxon>
    </lineage>
</organism>
<evidence type="ECO:0000313" key="18">
    <source>
        <dbReference type="Proteomes" id="UP000267993"/>
    </source>
</evidence>
<dbReference type="CDD" id="cd00267">
    <property type="entry name" value="ABC_ATPase"/>
    <property type="match status" value="1"/>
</dbReference>
<evidence type="ECO:0000313" key="10">
    <source>
        <dbReference type="EMBL" id="AZF80125.1"/>
    </source>
</evidence>
<feature type="domain" description="Endonuclease GajA/Old nuclease/RecF-like AAA" evidence="1">
    <location>
        <begin position="1"/>
        <end position="114"/>
    </location>
</feature>
<dbReference type="InterPro" id="IPR027417">
    <property type="entry name" value="P-loop_NTPase"/>
</dbReference>
<evidence type="ECO:0000313" key="9">
    <source>
        <dbReference type="EMBL" id="AZF77518.1"/>
    </source>
</evidence>
<reference evidence="12 25" key="6">
    <citation type="journal article" date="2020" name="Nat. Commun.">
        <title>The structures of two archaeal type IV pili illuminate evolutionary relationships.</title>
        <authorList>
            <person name="Wang F."/>
            <person name="Baquero D.P."/>
            <person name="Su Z."/>
            <person name="Beltran L.C."/>
            <person name="Prangishvili D."/>
            <person name="Krupovic M."/>
            <person name="Egelman E.H."/>
        </authorList>
    </citation>
    <scope>NUCLEOTIDE SEQUENCE [LARGE SCALE GENOMIC DNA]</scope>
    <source>
        <strain evidence="12 25">POZ149</strain>
    </source>
</reference>
<dbReference type="EMBL" id="CP011055">
    <property type="protein sequence ID" value="AKA72542.1"/>
    <property type="molecule type" value="Genomic_DNA"/>
</dbReference>
<dbReference type="Proteomes" id="UP000033106">
    <property type="component" value="Chromosome"/>
</dbReference>
<dbReference type="EMBL" id="CP011056">
    <property type="protein sequence ID" value="AKA75241.1"/>
    <property type="molecule type" value="Genomic_DNA"/>
</dbReference>
<dbReference type="Proteomes" id="UP000594632">
    <property type="component" value="Chromosome"/>
</dbReference>
<dbReference type="OrthoDB" id="25344at2157"/>
<dbReference type="Proteomes" id="UP000033057">
    <property type="component" value="Chromosome"/>
</dbReference>
<evidence type="ECO:0000313" key="13">
    <source>
        <dbReference type="EMBL" id="SAI85969.1"/>
    </source>
</evidence>
<accession>A0A0E3JSM8</accession>
<evidence type="ECO:0000313" key="16">
    <source>
        <dbReference type="Proteomes" id="UP000033106"/>
    </source>
</evidence>
<dbReference type="EMBL" id="CP033241">
    <property type="protein sequence ID" value="AZF82732.1"/>
    <property type="molecule type" value="Genomic_DNA"/>
</dbReference>